<dbReference type="GO" id="GO:0003676">
    <property type="term" value="F:nucleic acid binding"/>
    <property type="evidence" value="ECO:0007669"/>
    <property type="project" value="InterPro"/>
</dbReference>
<sequence length="207" mass="23489">MAARDVEQLWTENVNTGDERKTTKRNSEPKNKLKCGYCHFVGHTTEQCRKLKRRQREDEPTGSSEGLVPQQKVHMKTSQDQAADVRSRPVVFVEIDGIKGTAYIDTCAKTSIASHQLYQQLVKKGHRFHEETVKVTLADGIGKTQRVKKVTVPVKLEDRVIPTTFTVLSKSHDNRTLLGVGFMQDAKMVLNIAQFTWEFADAQPTYE</sequence>
<dbReference type="EMBL" id="NWSH01005396">
    <property type="protein sequence ID" value="PCG64248.1"/>
    <property type="molecule type" value="Genomic_DNA"/>
</dbReference>
<evidence type="ECO:0000313" key="2">
    <source>
        <dbReference type="EMBL" id="PCG64248.1"/>
    </source>
</evidence>
<dbReference type="SUPFAM" id="SSF57756">
    <property type="entry name" value="Retrovirus zinc finger-like domains"/>
    <property type="match status" value="1"/>
</dbReference>
<proteinExistence type="predicted"/>
<evidence type="ECO:0000256" key="1">
    <source>
        <dbReference type="SAM" id="MobiDB-lite"/>
    </source>
</evidence>
<accession>A0A2A4IXW3</accession>
<protein>
    <submittedName>
        <fullName evidence="2">Uncharacterized protein</fullName>
    </submittedName>
</protein>
<dbReference type="InterPro" id="IPR021109">
    <property type="entry name" value="Peptidase_aspartic_dom_sf"/>
</dbReference>
<name>A0A2A4IXW3_HELVI</name>
<dbReference type="SUPFAM" id="SSF50630">
    <property type="entry name" value="Acid proteases"/>
    <property type="match status" value="1"/>
</dbReference>
<feature type="compositionally biased region" description="Basic and acidic residues" evidence="1">
    <location>
        <begin position="17"/>
        <end position="29"/>
    </location>
</feature>
<feature type="region of interest" description="Disordered" evidence="1">
    <location>
        <begin position="1"/>
        <end position="29"/>
    </location>
</feature>
<dbReference type="STRING" id="7102.A0A2A4IXW3"/>
<feature type="region of interest" description="Disordered" evidence="1">
    <location>
        <begin position="51"/>
        <end position="81"/>
    </location>
</feature>
<dbReference type="Gene3D" id="2.40.70.10">
    <property type="entry name" value="Acid Proteases"/>
    <property type="match status" value="1"/>
</dbReference>
<dbReference type="AlphaFoldDB" id="A0A2A4IXW3"/>
<comment type="caution">
    <text evidence="2">The sequence shown here is derived from an EMBL/GenBank/DDBJ whole genome shotgun (WGS) entry which is preliminary data.</text>
</comment>
<organism evidence="2">
    <name type="scientific">Heliothis virescens</name>
    <name type="common">Tobacco budworm moth</name>
    <dbReference type="NCBI Taxonomy" id="7102"/>
    <lineage>
        <taxon>Eukaryota</taxon>
        <taxon>Metazoa</taxon>
        <taxon>Ecdysozoa</taxon>
        <taxon>Arthropoda</taxon>
        <taxon>Hexapoda</taxon>
        <taxon>Insecta</taxon>
        <taxon>Pterygota</taxon>
        <taxon>Neoptera</taxon>
        <taxon>Endopterygota</taxon>
        <taxon>Lepidoptera</taxon>
        <taxon>Glossata</taxon>
        <taxon>Ditrysia</taxon>
        <taxon>Noctuoidea</taxon>
        <taxon>Noctuidae</taxon>
        <taxon>Heliothinae</taxon>
        <taxon>Heliothis</taxon>
    </lineage>
</organism>
<reference evidence="2" key="1">
    <citation type="submission" date="2017-09" db="EMBL/GenBank/DDBJ databases">
        <title>Contemporary evolution of a Lepidopteran species, Heliothis virescens, in response to modern agricultural practices.</title>
        <authorList>
            <person name="Fritz M.L."/>
            <person name="Deyonke A.M."/>
            <person name="Papanicolaou A."/>
            <person name="Micinski S."/>
            <person name="Westbrook J."/>
            <person name="Gould F."/>
        </authorList>
    </citation>
    <scope>NUCLEOTIDE SEQUENCE [LARGE SCALE GENOMIC DNA]</scope>
    <source>
        <strain evidence="2">HvINT-</strain>
        <tissue evidence="2">Whole body</tissue>
    </source>
</reference>
<dbReference type="GO" id="GO:0008270">
    <property type="term" value="F:zinc ion binding"/>
    <property type="evidence" value="ECO:0007669"/>
    <property type="project" value="InterPro"/>
</dbReference>
<gene>
    <name evidence="2" type="ORF">B5V51_10980</name>
</gene>
<dbReference type="InterPro" id="IPR036875">
    <property type="entry name" value="Znf_CCHC_sf"/>
</dbReference>